<keyword evidence="3" id="KW-1185">Reference proteome</keyword>
<dbReference type="PANTHER" id="PTHR32063:SF18">
    <property type="entry name" value="CATION EFFLUX SYSTEM PROTEIN"/>
    <property type="match status" value="1"/>
</dbReference>
<dbReference type="Proteomes" id="UP000056090">
    <property type="component" value="Chromosome"/>
</dbReference>
<dbReference type="Gene3D" id="3.30.70.1320">
    <property type="entry name" value="Multidrug efflux transporter AcrB pore domain like"/>
    <property type="match status" value="1"/>
</dbReference>
<dbReference type="GeneID" id="78255564"/>
<dbReference type="Pfam" id="PF00873">
    <property type="entry name" value="ACR_tran"/>
    <property type="match status" value="1"/>
</dbReference>
<feature type="transmembrane region" description="Helical" evidence="1">
    <location>
        <begin position="916"/>
        <end position="937"/>
    </location>
</feature>
<dbReference type="SUPFAM" id="SSF82866">
    <property type="entry name" value="Multidrug efflux transporter AcrB transmembrane domain"/>
    <property type="match status" value="2"/>
</dbReference>
<keyword evidence="1" id="KW-0472">Membrane</keyword>
<feature type="transmembrane region" description="Helical" evidence="1">
    <location>
        <begin position="362"/>
        <end position="384"/>
    </location>
</feature>
<feature type="transmembrane region" description="Helical" evidence="1">
    <location>
        <begin position="890"/>
        <end position="910"/>
    </location>
</feature>
<dbReference type="Gene3D" id="1.20.1640.10">
    <property type="entry name" value="Multidrug efflux transporter AcrB transmembrane domain"/>
    <property type="match status" value="2"/>
</dbReference>
<dbReference type="InterPro" id="IPR027463">
    <property type="entry name" value="AcrB_DN_DC_subdom"/>
</dbReference>
<evidence type="ECO:0000313" key="3">
    <source>
        <dbReference type="Proteomes" id="UP000056090"/>
    </source>
</evidence>
<evidence type="ECO:0000256" key="1">
    <source>
        <dbReference type="SAM" id="Phobius"/>
    </source>
</evidence>
<feature type="transmembrane region" description="Helical" evidence="1">
    <location>
        <begin position="866"/>
        <end position="883"/>
    </location>
</feature>
<dbReference type="GO" id="GO:0005886">
    <property type="term" value="C:plasma membrane"/>
    <property type="evidence" value="ECO:0007669"/>
    <property type="project" value="TreeGrafter"/>
</dbReference>
<dbReference type="SUPFAM" id="SSF82714">
    <property type="entry name" value="Multidrug efflux transporter AcrB TolC docking domain, DN and DC subdomains"/>
    <property type="match status" value="2"/>
</dbReference>
<dbReference type="RefSeq" id="WP_044057395.1">
    <property type="nucleotide sequence ID" value="NZ_CBCSKJ010000003.1"/>
</dbReference>
<feature type="transmembrane region" description="Helical" evidence="1">
    <location>
        <begin position="992"/>
        <end position="1022"/>
    </location>
</feature>
<dbReference type="PRINTS" id="PR00702">
    <property type="entry name" value="ACRIFLAVINRP"/>
</dbReference>
<protein>
    <submittedName>
        <fullName evidence="2">Acriflavine resistance protein B</fullName>
    </submittedName>
</protein>
<dbReference type="AlphaFoldDB" id="A0A075P0J2"/>
<dbReference type="KEGG" id="aal:EP13_11695"/>
<feature type="transmembrane region" description="Helical" evidence="1">
    <location>
        <begin position="528"/>
        <end position="546"/>
    </location>
</feature>
<feature type="transmembrane region" description="Helical" evidence="1">
    <location>
        <begin position="432"/>
        <end position="452"/>
    </location>
</feature>
<dbReference type="GO" id="GO:0042910">
    <property type="term" value="F:xenobiotic transmembrane transporter activity"/>
    <property type="evidence" value="ECO:0007669"/>
    <property type="project" value="TreeGrafter"/>
</dbReference>
<dbReference type="PANTHER" id="PTHR32063">
    <property type="match status" value="1"/>
</dbReference>
<dbReference type="InterPro" id="IPR001036">
    <property type="entry name" value="Acrflvin-R"/>
</dbReference>
<gene>
    <name evidence="2" type="ORF">EP13_11695</name>
</gene>
<reference evidence="2 3" key="1">
    <citation type="submission" date="2014-06" db="EMBL/GenBank/DDBJ databases">
        <title>Genomes of Alteromonas australica, a world apart.</title>
        <authorList>
            <person name="Gonzaga A."/>
            <person name="Lopez-Perez M."/>
            <person name="Rodriguez-Valera F."/>
        </authorList>
    </citation>
    <scope>NUCLEOTIDE SEQUENCE [LARGE SCALE GENOMIC DNA]</scope>
    <source>
        <strain evidence="2 3">H 17</strain>
    </source>
</reference>
<dbReference type="Gene3D" id="3.30.70.1430">
    <property type="entry name" value="Multidrug efflux transporter AcrB pore domain"/>
    <property type="match status" value="2"/>
</dbReference>
<feature type="transmembrane region" description="Helical" evidence="1">
    <location>
        <begin position="970"/>
        <end position="986"/>
    </location>
</feature>
<dbReference type="Gene3D" id="3.30.70.1440">
    <property type="entry name" value="Multidrug efflux transporter AcrB pore domain"/>
    <property type="match status" value="1"/>
</dbReference>
<feature type="transmembrane region" description="Helical" evidence="1">
    <location>
        <begin position="464"/>
        <end position="488"/>
    </location>
</feature>
<dbReference type="Gene3D" id="3.30.2090.10">
    <property type="entry name" value="Multidrug efflux transporter AcrB TolC docking domain, DN and DC subdomains"/>
    <property type="match status" value="2"/>
</dbReference>
<proteinExistence type="predicted"/>
<evidence type="ECO:0000313" key="2">
    <source>
        <dbReference type="EMBL" id="AIF99293.1"/>
    </source>
</evidence>
<dbReference type="SUPFAM" id="SSF82693">
    <property type="entry name" value="Multidrug efflux transporter AcrB pore domain, PN1, PN2, PC1 and PC2 subdomains"/>
    <property type="match status" value="2"/>
</dbReference>
<name>A0A075P0J2_9ALTE</name>
<dbReference type="EMBL" id="CP008849">
    <property type="protein sequence ID" value="AIF99293.1"/>
    <property type="molecule type" value="Genomic_DNA"/>
</dbReference>
<organism evidence="2 3">
    <name type="scientific">Alteromonas australica</name>
    <dbReference type="NCBI Taxonomy" id="589873"/>
    <lineage>
        <taxon>Bacteria</taxon>
        <taxon>Pseudomonadati</taxon>
        <taxon>Pseudomonadota</taxon>
        <taxon>Gammaproteobacteria</taxon>
        <taxon>Alteromonadales</taxon>
        <taxon>Alteromonadaceae</taxon>
        <taxon>Alteromonas/Salinimonas group</taxon>
        <taxon>Alteromonas</taxon>
    </lineage>
</organism>
<dbReference type="eggNOG" id="COG0841">
    <property type="taxonomic scope" value="Bacteria"/>
</dbReference>
<feature type="transmembrane region" description="Helical" evidence="1">
    <location>
        <begin position="12"/>
        <end position="31"/>
    </location>
</feature>
<accession>A0A075P0J2</accession>
<keyword evidence="1" id="KW-1133">Transmembrane helix</keyword>
<feature type="transmembrane region" description="Helical" evidence="1">
    <location>
        <begin position="336"/>
        <end position="355"/>
    </location>
</feature>
<sequence>MKSISELSLIHNRLMLAIVSILMVFGLYSYFTLPAQEDPDITIREALVTASYPGLPADKVELLITKTLEEAARKLPEIDEIRSVSMTGQATLHVKIKDRYFELEQIWDDLRDELEQVTPSLPEGTSTPLVNDSFGDVAVLTIALEADESYGFDERRDIAQHVRDTLFRVDGVKSIDILGARSEQITIAINNGKLANFGMSPEQVIGLLQAQNVIQPGGTIDAGGTNYTLQPSGYFQSLEDVKKALISIPERQETVLLEDIAEVRREAEDPPSRTAYLNGKPVIVFAIAKNDHVDVLTFSPQIEAQLASLNRILPVGMQLTTITRQADVVQNAINGVSINVLETLAIVSAVVLLFLGVKAGLIVGGIVPSVILITISIMAFSGMVLERMSLATLIISLGVLVDNGIVVAEDFKRRLEDGEDREQALANSSRSLAFPLLTSSLTTILVFLPLMLADSVAGEYTRSISLVILIALLVSWLLSQTITPYLCYHFVPSPDGSKKQGKANISEYFNKLNPYYESLLRRVLNMRLLFMAIMVGLFFAGGFALSKVPAKFFPDSDRTQVLVYLDMPAGSSIRKTNHTLARVFKDLEDKQQFPYVQNAVGYGGFGGPRFVLSLTPIDPDEAKGFMMLDIDKGEHVQPTIDALRAQFAAHYPDVFARVTKMFLGPSDSSKIALQIKGPDKDVLFSLSKKLEAMVASLPNTYDIRNDWENRVSRLRIDVNQQKARRAGVSSADIAQTLNTYYSGRIISEFIEGDDILPIIVQSRDKERFDLSRVESINVFSNARGVSVPLLQVADINYETGFSRIARENLFRTISIEAKNHVLNAEEMVPLLTPKLAQLKQQLPVGYSIEYDGVIEESAKAKSSLNTYLPLCIGIIMLLLIAQFRSYRRTLIITLTIPLIIIGAALGLLLMQGDFGFMVILGLYALAGIIVNNGIVLIERIDADRQDVDADDKDAQSEAVVTACVRRLRPILMSSMTTILGLVPLILSGDVLFYAMACAIAFGLALGTVLSLGVVPVLYSLFFGLSPQKSTGK</sequence>
<keyword evidence="1" id="KW-0812">Transmembrane</keyword>